<organism evidence="2 3">
    <name type="scientific">Neoarthrinium moseri</name>
    <dbReference type="NCBI Taxonomy" id="1658444"/>
    <lineage>
        <taxon>Eukaryota</taxon>
        <taxon>Fungi</taxon>
        <taxon>Dikarya</taxon>
        <taxon>Ascomycota</taxon>
        <taxon>Pezizomycotina</taxon>
        <taxon>Sordariomycetes</taxon>
        <taxon>Xylariomycetidae</taxon>
        <taxon>Amphisphaeriales</taxon>
        <taxon>Apiosporaceae</taxon>
        <taxon>Neoarthrinium</taxon>
    </lineage>
</organism>
<feature type="compositionally biased region" description="Basic and acidic residues" evidence="1">
    <location>
        <begin position="153"/>
        <end position="167"/>
    </location>
</feature>
<protein>
    <submittedName>
        <fullName evidence="2">Uncharacterized protein</fullName>
    </submittedName>
</protein>
<name>A0A9Q0AMG5_9PEZI</name>
<dbReference type="EMBL" id="JAFIMR010000029">
    <property type="protein sequence ID" value="KAI1861507.1"/>
    <property type="molecule type" value="Genomic_DNA"/>
</dbReference>
<dbReference type="SUPFAM" id="SSF52540">
    <property type="entry name" value="P-loop containing nucleoside triphosphate hydrolases"/>
    <property type="match status" value="1"/>
</dbReference>
<feature type="region of interest" description="Disordered" evidence="1">
    <location>
        <begin position="752"/>
        <end position="772"/>
    </location>
</feature>
<evidence type="ECO:0000313" key="3">
    <source>
        <dbReference type="Proteomes" id="UP000829685"/>
    </source>
</evidence>
<reference evidence="2" key="1">
    <citation type="submission" date="2021-03" db="EMBL/GenBank/DDBJ databases">
        <title>Revisited historic fungal species revealed as producer of novel bioactive compounds through whole genome sequencing and comparative genomics.</title>
        <authorList>
            <person name="Vignolle G.A."/>
            <person name="Hochenegger N."/>
            <person name="Mach R.L."/>
            <person name="Mach-Aigner A.R."/>
            <person name="Javad Rahimi M."/>
            <person name="Salim K.A."/>
            <person name="Chan C.M."/>
            <person name="Lim L.B.L."/>
            <person name="Cai F."/>
            <person name="Druzhinina I.S."/>
            <person name="U'Ren J.M."/>
            <person name="Derntl C."/>
        </authorList>
    </citation>
    <scope>NUCLEOTIDE SEQUENCE</scope>
    <source>
        <strain evidence="2">TUCIM 5799</strain>
    </source>
</reference>
<keyword evidence="3" id="KW-1185">Reference proteome</keyword>
<dbReference type="AlphaFoldDB" id="A0A9Q0AMG5"/>
<comment type="caution">
    <text evidence="2">The sequence shown here is derived from an EMBL/GenBank/DDBJ whole genome shotgun (WGS) entry which is preliminary data.</text>
</comment>
<sequence length="772" mass="85301">MANPNEKHLHEESIAAQVARGIELAKNNVNLDGILLTTKGTDGELRSELLSHFISEEGRKYALRVPSNYDLEAIQRWYAQHVEVEWRANMTLVMAGDLVSIRKPEEFRILLARIERGKVKLLEDEQGSGLPVLHIMNSEPARQQNAPGIGQAGKEKATDKTADKAADKAPTIPAKGTGTAPGNVPITPAKGTGTAPGNVPITPAKGTGTPSGNVPMTPSKRNRDENSNLDDSADPAIPGKAASKTPRREGSTGRRPRTGNDRPETPKKNDKGKEVAHHPASDSEKDSDPDDSETDVKLPDNSVIIDAMIDKIDYKFSWENICNFFQCEKATLELKIPGLLRPVKDHQLVAIWAMLTQVTRTKLSTFLLGDAPGVGKSLEVIATFVIFHQIKSRWAQVVADRTAKRGNHLPWKGQDDESFCPSQNPFCFRCPCINSSDSGRIARSLPYLPTIVVAEAGVIPVWASELESHLDHDFQVEGVPSITATIDHNQYAQMWPQYSRPQFIAESKASVIEVQREGTKTRPVFKHKIQGKSGLTRNIIVVSRNSLNRFCQRFTEKRVHQEAGISKRNATYDALCLGASFIFFDEVHRYSGARQPKPGKGAKSGARSKQAVGERSETLKFMERLRKISTRPLMAVAVSGSILDDGPPLWCRFLEHAIYQASSLDWSFNLGNIKTVDELLELEKDWRFLEANYPDADAADTEKLNDINKRIEVGKKAYPNLLHAIMIARKKEDHFNGHPIVDLPPLQNHQCGTTVSADSSRAAGPSPNFCRS</sequence>
<gene>
    <name evidence="2" type="ORF">JX265_009474</name>
</gene>
<proteinExistence type="predicted"/>
<feature type="region of interest" description="Disordered" evidence="1">
    <location>
        <begin position="141"/>
        <end position="298"/>
    </location>
</feature>
<accession>A0A9Q0AMG5</accession>
<evidence type="ECO:0000256" key="1">
    <source>
        <dbReference type="SAM" id="MobiDB-lite"/>
    </source>
</evidence>
<dbReference type="Proteomes" id="UP000829685">
    <property type="component" value="Unassembled WGS sequence"/>
</dbReference>
<feature type="compositionally biased region" description="Basic and acidic residues" evidence="1">
    <location>
        <begin position="246"/>
        <end position="286"/>
    </location>
</feature>
<evidence type="ECO:0000313" key="2">
    <source>
        <dbReference type="EMBL" id="KAI1861507.1"/>
    </source>
</evidence>
<dbReference type="InterPro" id="IPR027417">
    <property type="entry name" value="P-loop_NTPase"/>
</dbReference>
<feature type="region of interest" description="Disordered" evidence="1">
    <location>
        <begin position="593"/>
        <end position="615"/>
    </location>
</feature>